<protein>
    <submittedName>
        <fullName evidence="1">Uncharacterized protein</fullName>
    </submittedName>
</protein>
<comment type="caution">
    <text evidence="1">The sequence shown here is derived from an EMBL/GenBank/DDBJ whole genome shotgun (WGS) entry which is preliminary data.</text>
</comment>
<evidence type="ECO:0000313" key="1">
    <source>
        <dbReference type="EMBL" id="MFC7098944.1"/>
    </source>
</evidence>
<keyword evidence="2" id="KW-1185">Reference proteome</keyword>
<gene>
    <name evidence="1" type="ORF">ACFQKD_16685</name>
</gene>
<organism evidence="1 2">
    <name type="scientific">Halobaculum marinum</name>
    <dbReference type="NCBI Taxonomy" id="3031996"/>
    <lineage>
        <taxon>Archaea</taxon>
        <taxon>Methanobacteriati</taxon>
        <taxon>Methanobacteriota</taxon>
        <taxon>Stenosarchaea group</taxon>
        <taxon>Halobacteria</taxon>
        <taxon>Halobacteriales</taxon>
        <taxon>Haloferacaceae</taxon>
        <taxon>Halobaculum</taxon>
    </lineage>
</organism>
<dbReference type="GeneID" id="79271670"/>
<sequence length="68" mass="7308">MELSDDSGAVARNSPGLSLLERSLRRALATSESPEARYHIRTALQSLAVVREGDASADRPADPSSDRQ</sequence>
<dbReference type="AlphaFoldDB" id="A0ABD5X561"/>
<proteinExistence type="predicted"/>
<accession>A0ABD5X561</accession>
<reference evidence="1 2" key="1">
    <citation type="journal article" date="2019" name="Int. J. Syst. Evol. Microbiol.">
        <title>The Global Catalogue of Microorganisms (GCM) 10K type strain sequencing project: providing services to taxonomists for standard genome sequencing and annotation.</title>
        <authorList>
            <consortium name="The Broad Institute Genomics Platform"/>
            <consortium name="The Broad Institute Genome Sequencing Center for Infectious Disease"/>
            <person name="Wu L."/>
            <person name="Ma J."/>
        </authorList>
    </citation>
    <scope>NUCLEOTIDE SEQUENCE [LARGE SCALE GENOMIC DNA]</scope>
    <source>
        <strain evidence="1 2">DT55</strain>
    </source>
</reference>
<dbReference type="EMBL" id="JBHTAG010000004">
    <property type="protein sequence ID" value="MFC7098944.1"/>
    <property type="molecule type" value="Genomic_DNA"/>
</dbReference>
<dbReference type="RefSeq" id="WP_276239498.1">
    <property type="nucleotide sequence ID" value="NZ_CP119990.1"/>
</dbReference>
<name>A0ABD5X561_9EURY</name>
<evidence type="ECO:0000313" key="2">
    <source>
        <dbReference type="Proteomes" id="UP001596388"/>
    </source>
</evidence>
<dbReference type="Proteomes" id="UP001596388">
    <property type="component" value="Unassembled WGS sequence"/>
</dbReference>